<dbReference type="Pfam" id="PF13432">
    <property type="entry name" value="TPR_16"/>
    <property type="match status" value="1"/>
</dbReference>
<dbReference type="Proteomes" id="UP000198510">
    <property type="component" value="Unassembled WGS sequence"/>
</dbReference>
<dbReference type="SMART" id="SM00028">
    <property type="entry name" value="TPR"/>
    <property type="match status" value="2"/>
</dbReference>
<keyword evidence="9" id="KW-1185">Reference proteome</keyword>
<dbReference type="Pfam" id="PF13414">
    <property type="entry name" value="TPR_11"/>
    <property type="match status" value="1"/>
</dbReference>
<gene>
    <name evidence="8" type="ORF">SAMN05421823_104247</name>
</gene>
<dbReference type="InterPro" id="IPR011990">
    <property type="entry name" value="TPR-like_helical_dom_sf"/>
</dbReference>
<dbReference type="InterPro" id="IPR019734">
    <property type="entry name" value="TPR_rpt"/>
</dbReference>
<dbReference type="PROSITE" id="PS51123">
    <property type="entry name" value="OMPA_2"/>
    <property type="match status" value="1"/>
</dbReference>
<feature type="signal peptide" evidence="6">
    <location>
        <begin position="1"/>
        <end position="19"/>
    </location>
</feature>
<dbReference type="InterPro" id="IPR050330">
    <property type="entry name" value="Bact_OuterMem_StrucFunc"/>
</dbReference>
<dbReference type="SUPFAM" id="SSF82171">
    <property type="entry name" value="DPP6 N-terminal domain-like"/>
    <property type="match status" value="1"/>
</dbReference>
<dbReference type="CDD" id="cd15482">
    <property type="entry name" value="Sialidase_non-viral"/>
    <property type="match status" value="1"/>
</dbReference>
<dbReference type="Gene3D" id="3.30.1330.60">
    <property type="entry name" value="OmpA-like domain"/>
    <property type="match status" value="1"/>
</dbReference>
<dbReference type="SUPFAM" id="SSF48452">
    <property type="entry name" value="TPR-like"/>
    <property type="match status" value="1"/>
</dbReference>
<comment type="subcellular location">
    <subcellularLocation>
        <location evidence="1">Cell outer membrane</location>
    </subcellularLocation>
</comment>
<keyword evidence="4" id="KW-0802">TPR repeat</keyword>
<dbReference type="PANTHER" id="PTHR30329">
    <property type="entry name" value="STATOR ELEMENT OF FLAGELLAR MOTOR COMPLEX"/>
    <property type="match status" value="1"/>
</dbReference>
<evidence type="ECO:0000256" key="3">
    <source>
        <dbReference type="ARBA" id="ARBA00023237"/>
    </source>
</evidence>
<dbReference type="PRINTS" id="PR01021">
    <property type="entry name" value="OMPADOMAIN"/>
</dbReference>
<dbReference type="Pfam" id="PF07676">
    <property type="entry name" value="PD40"/>
    <property type="match status" value="2"/>
</dbReference>
<dbReference type="RefSeq" id="WP_089682192.1">
    <property type="nucleotide sequence ID" value="NZ_FNFO01000004.1"/>
</dbReference>
<dbReference type="OrthoDB" id="1488841at2"/>
<feature type="chain" id="PRO_5011512542" evidence="6">
    <location>
        <begin position="20"/>
        <end position="639"/>
    </location>
</feature>
<keyword evidence="6" id="KW-0732">Signal</keyword>
<sequence>MRKFCFILLFFSSVSIAWAQPGMSSDKKAVKLYDEAGLLIKQRQFEEAIAKLSDALRRDPSFAEAHLQLGNVYSLYREQDKAHEHFEQFYKLRPNTPRAQELAFTLGEHTIRAGNYPEARTYYQEFLKNPKGSRERREWAQHQLAICDFAEEAMKHPVDIQATPMKGNVNVFPQQYFPVLTADQNILVYTARLGHGNEFDENILASRRLPDGGWTQPGSISPNINTPRNEGTCTISADARVMVFTMCSDKIGEGSCDLYITYRQGNQWQRPQNMGPVINSPHWDTQPSLSADGRTLYFASNRPGGRGKTDIWMAHQNDKGEWQQPTNLGAPINTPGEDLAPFIHNNDKTLYFASDGHLGMGGRDLFFSELSGKTWNTPKNLGYPLNTYLDESSLFVTADGQTAYYSKDDYTDPKKPLSEIYSFPMPPALQPSQKTGFVAGKVFDEETKKPLTATIELIDLNSGETVQKVTSDAQNGEYLIVLTQGSEYALYVNSPSYLFKSLAFDYKEKKQRTEGLTLDVPMSAVRAGSKTTLNNIFFASGEYKLLDESRVELNKLIGFLETNPDIKVEIEGHTDDVGTDAANLQLSKQRAQSVYTYLTEKGIASARLQYHGYGEAQPKVPNDSEEGRRQNRRIEFRIL</sequence>
<dbReference type="CDD" id="cd07185">
    <property type="entry name" value="OmpA_C-like"/>
    <property type="match status" value="1"/>
</dbReference>
<dbReference type="InterPro" id="IPR011659">
    <property type="entry name" value="WD40"/>
</dbReference>
<keyword evidence="3" id="KW-0998">Cell outer membrane</keyword>
<evidence type="ECO:0000256" key="4">
    <source>
        <dbReference type="PROSITE-ProRule" id="PRU00339"/>
    </source>
</evidence>
<protein>
    <submittedName>
        <fullName evidence="8">Tetratricopeptide repeat-containing protein</fullName>
    </submittedName>
</protein>
<dbReference type="GO" id="GO:0009279">
    <property type="term" value="C:cell outer membrane"/>
    <property type="evidence" value="ECO:0007669"/>
    <property type="project" value="UniProtKB-SubCell"/>
</dbReference>
<evidence type="ECO:0000256" key="5">
    <source>
        <dbReference type="PROSITE-ProRule" id="PRU00473"/>
    </source>
</evidence>
<dbReference type="InterPro" id="IPR006665">
    <property type="entry name" value="OmpA-like"/>
</dbReference>
<evidence type="ECO:0000259" key="7">
    <source>
        <dbReference type="PROSITE" id="PS51123"/>
    </source>
</evidence>
<dbReference type="PANTHER" id="PTHR30329:SF21">
    <property type="entry name" value="LIPOPROTEIN YIAD-RELATED"/>
    <property type="match status" value="1"/>
</dbReference>
<dbReference type="InterPro" id="IPR011042">
    <property type="entry name" value="6-blade_b-propeller_TolB-like"/>
</dbReference>
<proteinExistence type="predicted"/>
<dbReference type="Pfam" id="PF00691">
    <property type="entry name" value="OmpA"/>
    <property type="match status" value="1"/>
</dbReference>
<feature type="domain" description="OmpA-like" evidence="7">
    <location>
        <begin position="525"/>
        <end position="639"/>
    </location>
</feature>
<dbReference type="EMBL" id="FNFO01000004">
    <property type="protein sequence ID" value="SDL05326.1"/>
    <property type="molecule type" value="Genomic_DNA"/>
</dbReference>
<evidence type="ECO:0000256" key="6">
    <source>
        <dbReference type="SAM" id="SignalP"/>
    </source>
</evidence>
<accession>A0A1G9GXD5</accession>
<organism evidence="8 9">
    <name type="scientific">Catalinimonas alkaloidigena</name>
    <dbReference type="NCBI Taxonomy" id="1075417"/>
    <lineage>
        <taxon>Bacteria</taxon>
        <taxon>Pseudomonadati</taxon>
        <taxon>Bacteroidota</taxon>
        <taxon>Cytophagia</taxon>
        <taxon>Cytophagales</taxon>
        <taxon>Catalimonadaceae</taxon>
        <taxon>Catalinimonas</taxon>
    </lineage>
</organism>
<name>A0A1G9GXD5_9BACT</name>
<dbReference type="AlphaFoldDB" id="A0A1G9GXD5"/>
<evidence type="ECO:0000313" key="9">
    <source>
        <dbReference type="Proteomes" id="UP000198510"/>
    </source>
</evidence>
<reference evidence="8 9" key="1">
    <citation type="submission" date="2016-10" db="EMBL/GenBank/DDBJ databases">
        <authorList>
            <person name="de Groot N.N."/>
        </authorList>
    </citation>
    <scope>NUCLEOTIDE SEQUENCE [LARGE SCALE GENOMIC DNA]</scope>
    <source>
        <strain evidence="8 9">DSM 25186</strain>
    </source>
</reference>
<evidence type="ECO:0000256" key="2">
    <source>
        <dbReference type="ARBA" id="ARBA00023136"/>
    </source>
</evidence>
<keyword evidence="2 5" id="KW-0472">Membrane</keyword>
<dbReference type="STRING" id="1075417.SAMN05421823_104247"/>
<dbReference type="InterPro" id="IPR006664">
    <property type="entry name" value="OMP_bac"/>
</dbReference>
<evidence type="ECO:0000313" key="8">
    <source>
        <dbReference type="EMBL" id="SDL05326.1"/>
    </source>
</evidence>
<dbReference type="SUPFAM" id="SSF103088">
    <property type="entry name" value="OmpA-like"/>
    <property type="match status" value="1"/>
</dbReference>
<evidence type="ECO:0000256" key="1">
    <source>
        <dbReference type="ARBA" id="ARBA00004442"/>
    </source>
</evidence>
<dbReference type="PROSITE" id="PS50005">
    <property type="entry name" value="TPR"/>
    <property type="match status" value="1"/>
</dbReference>
<feature type="repeat" description="TPR" evidence="4">
    <location>
        <begin position="63"/>
        <end position="96"/>
    </location>
</feature>
<dbReference type="InterPro" id="IPR036737">
    <property type="entry name" value="OmpA-like_sf"/>
</dbReference>
<dbReference type="Gene3D" id="2.120.10.30">
    <property type="entry name" value="TolB, C-terminal domain"/>
    <property type="match status" value="1"/>
</dbReference>
<dbReference type="Gene3D" id="1.25.40.10">
    <property type="entry name" value="Tetratricopeptide repeat domain"/>
    <property type="match status" value="1"/>
</dbReference>